<dbReference type="Proteomes" id="UP000515163">
    <property type="component" value="Unplaced"/>
</dbReference>
<dbReference type="InterPro" id="IPR013783">
    <property type="entry name" value="Ig-like_fold"/>
</dbReference>
<keyword evidence="17" id="KW-0325">Glycoprotein</keyword>
<keyword evidence="4 21" id="KW-0420">Kringle</keyword>
<feature type="signal peptide" evidence="24">
    <location>
        <begin position="1"/>
        <end position="18"/>
    </location>
</feature>
<dbReference type="PANTHER" id="PTHR24416">
    <property type="entry name" value="TYROSINE-PROTEIN KINASE RECEPTOR"/>
    <property type="match status" value="1"/>
</dbReference>
<evidence type="ECO:0000256" key="2">
    <source>
        <dbReference type="ARBA" id="ARBA00011902"/>
    </source>
</evidence>
<comment type="function">
    <text evidence="20">Receptor for basic fibroblast growth factor.</text>
</comment>
<dbReference type="PROSITE" id="PS50070">
    <property type="entry name" value="KRINGLE_2"/>
    <property type="match status" value="1"/>
</dbReference>
<feature type="domain" description="Protein kinase" evidence="25">
    <location>
        <begin position="657"/>
        <end position="935"/>
    </location>
</feature>
<dbReference type="OrthoDB" id="122279at2759"/>
<dbReference type="PROSITE" id="PS50853">
    <property type="entry name" value="FN3"/>
    <property type="match status" value="2"/>
</dbReference>
<keyword evidence="5" id="KW-0808">Transferase</keyword>
<evidence type="ECO:0000256" key="3">
    <source>
        <dbReference type="ARBA" id="ARBA00022553"/>
    </source>
</evidence>
<keyword evidence="9 22" id="KW-0547">Nucleotide-binding</keyword>
<evidence type="ECO:0000256" key="23">
    <source>
        <dbReference type="SAM" id="Phobius"/>
    </source>
</evidence>
<comment type="caution">
    <text evidence="21">Lacks conserved residue(s) required for the propagation of feature annotation.</text>
</comment>
<feature type="chain" id="PRO_5027977532" description="receptor protein-tyrosine kinase" evidence="24">
    <location>
        <begin position="19"/>
        <end position="1037"/>
    </location>
</feature>
<evidence type="ECO:0000256" key="24">
    <source>
        <dbReference type="SAM" id="SignalP"/>
    </source>
</evidence>
<evidence type="ECO:0000256" key="8">
    <source>
        <dbReference type="ARBA" id="ARBA00022737"/>
    </source>
</evidence>
<keyword evidence="14" id="KW-0829">Tyrosine-protein kinase</keyword>
<dbReference type="InterPro" id="IPR020635">
    <property type="entry name" value="Tyr_kinase_cat_dom"/>
</dbReference>
<protein>
    <recommendedName>
        <fullName evidence="2">receptor protein-tyrosine kinase</fullName>
        <ecNumber evidence="2">2.7.10.1</ecNumber>
    </recommendedName>
</protein>
<dbReference type="Pfam" id="PF07714">
    <property type="entry name" value="PK_Tyr_Ser-Thr"/>
    <property type="match status" value="1"/>
</dbReference>
<evidence type="ECO:0000256" key="21">
    <source>
        <dbReference type="PROSITE-ProRule" id="PRU00121"/>
    </source>
</evidence>
<evidence type="ECO:0000256" key="6">
    <source>
        <dbReference type="ARBA" id="ARBA00022692"/>
    </source>
</evidence>
<evidence type="ECO:0000256" key="7">
    <source>
        <dbReference type="ARBA" id="ARBA00022729"/>
    </source>
</evidence>
<evidence type="ECO:0000256" key="13">
    <source>
        <dbReference type="ARBA" id="ARBA00023136"/>
    </source>
</evidence>
<dbReference type="Gene3D" id="1.10.2000.10">
    <property type="entry name" value="Frizzled cysteine-rich domain"/>
    <property type="match status" value="1"/>
</dbReference>
<dbReference type="FunFam" id="1.10.510.10:FF:000554">
    <property type="entry name" value="Predicted protein"/>
    <property type="match status" value="1"/>
</dbReference>
<evidence type="ECO:0000256" key="20">
    <source>
        <dbReference type="ARBA" id="ARBA00056965"/>
    </source>
</evidence>
<evidence type="ECO:0000259" key="26">
    <source>
        <dbReference type="PROSITE" id="PS50038"/>
    </source>
</evidence>
<gene>
    <name evidence="30" type="primary">LOC116291374</name>
</gene>
<name>A0A6P8HHI1_ACTTE</name>
<proteinExistence type="predicted"/>
<keyword evidence="7 24" id="KW-0732">Signal</keyword>
<dbReference type="SMART" id="SM00130">
    <property type="entry name" value="KR"/>
    <property type="match status" value="1"/>
</dbReference>
<dbReference type="Gene3D" id="1.10.510.10">
    <property type="entry name" value="Transferase(Phosphotransferase) domain 1"/>
    <property type="match status" value="1"/>
</dbReference>
<dbReference type="InterPro" id="IPR017441">
    <property type="entry name" value="Protein_kinase_ATP_BS"/>
</dbReference>
<evidence type="ECO:0000259" key="25">
    <source>
        <dbReference type="PROSITE" id="PS50011"/>
    </source>
</evidence>
<dbReference type="GO" id="GO:0005524">
    <property type="term" value="F:ATP binding"/>
    <property type="evidence" value="ECO:0007669"/>
    <property type="project" value="UniProtKB-UniRule"/>
</dbReference>
<keyword evidence="11 22" id="KW-0067">ATP-binding</keyword>
<evidence type="ECO:0000256" key="17">
    <source>
        <dbReference type="ARBA" id="ARBA00023180"/>
    </source>
</evidence>
<dbReference type="PRINTS" id="PR00018">
    <property type="entry name" value="KRINGLE"/>
</dbReference>
<organism evidence="29 30">
    <name type="scientific">Actinia tenebrosa</name>
    <name type="common">Australian red waratah sea anemone</name>
    <dbReference type="NCBI Taxonomy" id="6105"/>
    <lineage>
        <taxon>Eukaryota</taxon>
        <taxon>Metazoa</taxon>
        <taxon>Cnidaria</taxon>
        <taxon>Anthozoa</taxon>
        <taxon>Hexacorallia</taxon>
        <taxon>Actiniaria</taxon>
        <taxon>Actiniidae</taxon>
        <taxon>Actinia</taxon>
    </lineage>
</organism>
<evidence type="ECO:0000256" key="5">
    <source>
        <dbReference type="ARBA" id="ARBA00022679"/>
    </source>
</evidence>
<dbReference type="PROSITE" id="PS50011">
    <property type="entry name" value="PROTEIN_KINASE_DOM"/>
    <property type="match status" value="1"/>
</dbReference>
<dbReference type="GO" id="GO:0005886">
    <property type="term" value="C:plasma membrane"/>
    <property type="evidence" value="ECO:0007669"/>
    <property type="project" value="TreeGrafter"/>
</dbReference>
<dbReference type="PRINTS" id="PR00109">
    <property type="entry name" value="TYRKINASE"/>
</dbReference>
<feature type="binding site" evidence="22">
    <location>
        <position position="691"/>
    </location>
    <ligand>
        <name>ATP</name>
        <dbReference type="ChEBI" id="CHEBI:30616"/>
    </ligand>
</feature>
<keyword evidence="13 23" id="KW-0472">Membrane</keyword>
<dbReference type="PANTHER" id="PTHR24416:SF617">
    <property type="entry name" value="RET ONCOGENE, ISOFORM A"/>
    <property type="match status" value="1"/>
</dbReference>
<dbReference type="InterPro" id="IPR013806">
    <property type="entry name" value="Kringle-like"/>
</dbReference>
<keyword evidence="6 23" id="KW-0812">Transmembrane</keyword>
<evidence type="ECO:0000259" key="28">
    <source>
        <dbReference type="PROSITE" id="PS50853"/>
    </source>
</evidence>
<evidence type="ECO:0000256" key="15">
    <source>
        <dbReference type="ARBA" id="ARBA00023157"/>
    </source>
</evidence>
<dbReference type="GeneID" id="116291374"/>
<dbReference type="SUPFAM" id="SSF49265">
    <property type="entry name" value="Fibronectin type III"/>
    <property type="match status" value="1"/>
</dbReference>
<dbReference type="InterPro" id="IPR000719">
    <property type="entry name" value="Prot_kinase_dom"/>
</dbReference>
<dbReference type="AlphaFoldDB" id="A0A6P8HHI1"/>
<dbReference type="CDD" id="cd00108">
    <property type="entry name" value="KR"/>
    <property type="match status" value="1"/>
</dbReference>
<evidence type="ECO:0000256" key="18">
    <source>
        <dbReference type="ARBA" id="ARBA00023319"/>
    </source>
</evidence>
<dbReference type="Pfam" id="PF00051">
    <property type="entry name" value="Kringle"/>
    <property type="match status" value="1"/>
</dbReference>
<dbReference type="FunFam" id="3.30.200.20:FF:000593">
    <property type="entry name" value="Predicted protein"/>
    <property type="match status" value="1"/>
</dbReference>
<sequence>MKRLVIFLCLYALQVSDADFNASRDSCVPASSPVSSKQINKACHPYISKEQGYCRNNIGDWLVKPSSDEQKIYEAELRRVRISILMIKKIYNINITKACLLTFNDVYCRWRFPKCDTITANLTEAICKESCEYVFKMCAGELKLMKELMDKDKFMNCMVMKPSNGGERPECYHSRFSNTETDKLRAAECYYGNGLGYRGNVSVTTSGHVCQSWASQCPHRHDHPLSEYPELVNASNWCRNPGGQGPHGPWCYTTNSSIRWKYCDVEKCPPPVPSLSPTILQVSSRGPKRVFLAWRSVPLPFVHGQLRGFRISVIKLNARHEKQIVNTTSPSVTSIELNDLEPLTNYSLSVLAFNENGDGPSSRAVSVETMPENSISVKFILTLNQQKFSDHLLDKQSMMYQKLASRVMKTISTILKETKTTEYRIYHIEISRFINGSVLSVEFYVTAEVLGFLPKWSIVQDITGRIVKRYSSRRNKSAGRMNFRSLLVKDTPPPPPNVSGDEVTMTSVRVYWSPPLYHEPYRITNYTVQYKKAKTEMSYYDAVSVNANKTKVNVDHLDLDTKYLMRVVSVNAYGPSTASQPIIVKTKASKSASNTVLIIVLSVAAAVIGVTLIIIGVAWRRWSNKREYLTQLNSTNLFEALGIEITKAWWEIPRDDLSIEEEIGSGSFGVVMRAYLNTGNEKNEKTLCAVKMLKDNPTERELRDLCNEINLMTVVGDHPNIISLIGACTADGPPWLVVKCAVNGCLLDYLRENRKTPIYSNLEKLDNTKTIAPELKLSFAYDIAKGMSHFEKNRVVHRDLAARNILLGRDMIAMVSDFGLSRDVYQMGVYENTDGGILPMRWMSLESLENFTYTTESDVWSYGVVLWEIENEGQLPYAGISNGQQILEYLKRGNRLKNQENTSRDIQVMMQECWHPEPKQRPTFTSLVEKISEVYQIQGRQGWEERERRDFDDGYLSENQDLNPGQIAPQDSNTRYHDYEEIDGDACGGDTEVRSHDNEGYNDHIFVENNVPPNSAPNSSKGIVTITTSNTLSPYFA</sequence>
<dbReference type="InterPro" id="IPR050122">
    <property type="entry name" value="RTK"/>
</dbReference>
<feature type="domain" description="Kringle" evidence="27">
    <location>
        <begin position="188"/>
        <end position="268"/>
    </location>
</feature>
<evidence type="ECO:0000313" key="30">
    <source>
        <dbReference type="RefSeq" id="XP_031554403.1"/>
    </source>
</evidence>
<dbReference type="Pfam" id="PF00041">
    <property type="entry name" value="fn3"/>
    <property type="match status" value="2"/>
</dbReference>
<dbReference type="InterPro" id="IPR036790">
    <property type="entry name" value="Frizzled_dom_sf"/>
</dbReference>
<dbReference type="InterPro" id="IPR011009">
    <property type="entry name" value="Kinase-like_dom_sf"/>
</dbReference>
<keyword evidence="18" id="KW-0393">Immunoglobulin domain</keyword>
<keyword evidence="15" id="KW-1015">Disulfide bond</keyword>
<keyword evidence="10" id="KW-0418">Kinase</keyword>
<dbReference type="InterPro" id="IPR020067">
    <property type="entry name" value="Frizzled_dom"/>
</dbReference>
<keyword evidence="12 23" id="KW-1133">Transmembrane helix</keyword>
<dbReference type="SUPFAM" id="SSF56112">
    <property type="entry name" value="Protein kinase-like (PK-like)"/>
    <property type="match status" value="1"/>
</dbReference>
<evidence type="ECO:0000256" key="22">
    <source>
        <dbReference type="PROSITE-ProRule" id="PRU10141"/>
    </source>
</evidence>
<feature type="transmembrane region" description="Helical" evidence="23">
    <location>
        <begin position="596"/>
        <end position="619"/>
    </location>
</feature>
<dbReference type="Gene3D" id="3.30.200.20">
    <property type="entry name" value="Phosphorylase Kinase, domain 1"/>
    <property type="match status" value="1"/>
</dbReference>
<comment type="catalytic activity">
    <reaction evidence="19">
        <text>L-tyrosyl-[protein] + ATP = O-phospho-L-tyrosyl-[protein] + ADP + H(+)</text>
        <dbReference type="Rhea" id="RHEA:10596"/>
        <dbReference type="Rhea" id="RHEA-COMP:10136"/>
        <dbReference type="Rhea" id="RHEA-COMP:20101"/>
        <dbReference type="ChEBI" id="CHEBI:15378"/>
        <dbReference type="ChEBI" id="CHEBI:30616"/>
        <dbReference type="ChEBI" id="CHEBI:46858"/>
        <dbReference type="ChEBI" id="CHEBI:61978"/>
        <dbReference type="ChEBI" id="CHEBI:456216"/>
        <dbReference type="EC" id="2.7.10.1"/>
    </reaction>
</comment>
<evidence type="ECO:0000256" key="16">
    <source>
        <dbReference type="ARBA" id="ARBA00023170"/>
    </source>
</evidence>
<dbReference type="InterPro" id="IPR003961">
    <property type="entry name" value="FN3_dom"/>
</dbReference>
<feature type="domain" description="FZ" evidence="26">
    <location>
        <begin position="43"/>
        <end position="174"/>
    </location>
</feature>
<dbReference type="EC" id="2.7.10.1" evidence="2"/>
<dbReference type="CDD" id="cd00063">
    <property type="entry name" value="FN3"/>
    <property type="match status" value="2"/>
</dbReference>
<accession>A0A6P8HHI1</accession>
<evidence type="ECO:0000256" key="10">
    <source>
        <dbReference type="ARBA" id="ARBA00022777"/>
    </source>
</evidence>
<keyword evidence="16" id="KW-0675">Receptor</keyword>
<dbReference type="PROSITE" id="PS00107">
    <property type="entry name" value="PROTEIN_KINASE_ATP"/>
    <property type="match status" value="1"/>
</dbReference>
<dbReference type="InterPro" id="IPR008266">
    <property type="entry name" value="Tyr_kinase_AS"/>
</dbReference>
<reference evidence="30" key="1">
    <citation type="submission" date="2025-08" db="UniProtKB">
        <authorList>
            <consortium name="RefSeq"/>
        </authorList>
    </citation>
    <scope>IDENTIFICATION</scope>
    <source>
        <tissue evidence="30">Tentacle</tissue>
    </source>
</reference>
<evidence type="ECO:0000313" key="29">
    <source>
        <dbReference type="Proteomes" id="UP000515163"/>
    </source>
</evidence>
<comment type="subcellular location">
    <subcellularLocation>
        <location evidence="1">Membrane</location>
        <topology evidence="1">Single-pass type I membrane protein</topology>
    </subcellularLocation>
</comment>
<dbReference type="GO" id="GO:0043235">
    <property type="term" value="C:receptor complex"/>
    <property type="evidence" value="ECO:0007669"/>
    <property type="project" value="TreeGrafter"/>
</dbReference>
<evidence type="ECO:0000256" key="4">
    <source>
        <dbReference type="ARBA" id="ARBA00022572"/>
    </source>
</evidence>
<evidence type="ECO:0000256" key="11">
    <source>
        <dbReference type="ARBA" id="ARBA00022840"/>
    </source>
</evidence>
<dbReference type="Gene3D" id="2.60.40.10">
    <property type="entry name" value="Immunoglobulins"/>
    <property type="match status" value="2"/>
</dbReference>
<evidence type="ECO:0000256" key="19">
    <source>
        <dbReference type="ARBA" id="ARBA00051243"/>
    </source>
</evidence>
<dbReference type="PROSITE" id="PS50038">
    <property type="entry name" value="FZ"/>
    <property type="match status" value="1"/>
</dbReference>
<evidence type="ECO:0000256" key="1">
    <source>
        <dbReference type="ARBA" id="ARBA00004479"/>
    </source>
</evidence>
<evidence type="ECO:0000259" key="27">
    <source>
        <dbReference type="PROSITE" id="PS50070"/>
    </source>
</evidence>
<dbReference type="InterPro" id="IPR038178">
    <property type="entry name" value="Kringle_sf"/>
</dbReference>
<dbReference type="CDD" id="cd00192">
    <property type="entry name" value="PTKc"/>
    <property type="match status" value="1"/>
</dbReference>
<keyword evidence="8" id="KW-0677">Repeat</keyword>
<keyword evidence="29" id="KW-1185">Reference proteome</keyword>
<dbReference type="InParanoid" id="A0A6P8HHI1"/>
<evidence type="ECO:0000256" key="9">
    <source>
        <dbReference type="ARBA" id="ARBA00022741"/>
    </source>
</evidence>
<dbReference type="InterPro" id="IPR000001">
    <property type="entry name" value="Kringle"/>
</dbReference>
<dbReference type="KEGG" id="aten:116291374"/>
<dbReference type="GO" id="GO:0004714">
    <property type="term" value="F:transmembrane receptor protein tyrosine kinase activity"/>
    <property type="evidence" value="ECO:0007669"/>
    <property type="project" value="UniProtKB-EC"/>
</dbReference>
<dbReference type="GO" id="GO:0007169">
    <property type="term" value="P:cell surface receptor protein tyrosine kinase signaling pathway"/>
    <property type="evidence" value="ECO:0007669"/>
    <property type="project" value="TreeGrafter"/>
</dbReference>
<evidence type="ECO:0000256" key="12">
    <source>
        <dbReference type="ARBA" id="ARBA00022989"/>
    </source>
</evidence>
<dbReference type="Gene3D" id="2.40.20.10">
    <property type="entry name" value="Plasminogen Kringle 4"/>
    <property type="match status" value="1"/>
</dbReference>
<dbReference type="InterPro" id="IPR001245">
    <property type="entry name" value="Ser-Thr/Tyr_kinase_cat_dom"/>
</dbReference>
<evidence type="ECO:0000256" key="14">
    <source>
        <dbReference type="ARBA" id="ARBA00023137"/>
    </source>
</evidence>
<dbReference type="SMART" id="SM00060">
    <property type="entry name" value="FN3"/>
    <property type="match status" value="2"/>
</dbReference>
<dbReference type="SUPFAM" id="SSF57440">
    <property type="entry name" value="Kringle-like"/>
    <property type="match status" value="1"/>
</dbReference>
<dbReference type="InterPro" id="IPR036116">
    <property type="entry name" value="FN3_sf"/>
</dbReference>
<keyword evidence="3" id="KW-0597">Phosphoprotein</keyword>
<dbReference type="RefSeq" id="XP_031554403.1">
    <property type="nucleotide sequence ID" value="XM_031698543.1"/>
</dbReference>
<feature type="domain" description="Fibronectin type-III" evidence="28">
    <location>
        <begin position="276"/>
        <end position="372"/>
    </location>
</feature>
<dbReference type="PROSITE" id="PS00109">
    <property type="entry name" value="PROTEIN_KINASE_TYR"/>
    <property type="match status" value="1"/>
</dbReference>
<dbReference type="SMART" id="SM00219">
    <property type="entry name" value="TyrKc"/>
    <property type="match status" value="1"/>
</dbReference>
<feature type="domain" description="Fibronectin type-III" evidence="28">
    <location>
        <begin position="494"/>
        <end position="589"/>
    </location>
</feature>
<dbReference type="FunFam" id="2.60.40.10:FF:000028">
    <property type="entry name" value="Neuronal cell adhesion molecule"/>
    <property type="match status" value="1"/>
</dbReference>